<feature type="compositionally biased region" description="Acidic residues" evidence="1">
    <location>
        <begin position="246"/>
        <end position="261"/>
    </location>
</feature>
<organism evidence="2 3">
    <name type="scientific">Aspergillus calidoustus</name>
    <dbReference type="NCBI Taxonomy" id="454130"/>
    <lineage>
        <taxon>Eukaryota</taxon>
        <taxon>Fungi</taxon>
        <taxon>Dikarya</taxon>
        <taxon>Ascomycota</taxon>
        <taxon>Pezizomycotina</taxon>
        <taxon>Eurotiomycetes</taxon>
        <taxon>Eurotiomycetidae</taxon>
        <taxon>Eurotiales</taxon>
        <taxon>Aspergillaceae</taxon>
        <taxon>Aspergillus</taxon>
        <taxon>Aspergillus subgen. Nidulantes</taxon>
    </lineage>
</organism>
<dbReference type="Proteomes" id="UP000054771">
    <property type="component" value="Unassembled WGS sequence"/>
</dbReference>
<feature type="region of interest" description="Disordered" evidence="1">
    <location>
        <begin position="224"/>
        <end position="280"/>
    </location>
</feature>
<dbReference type="OMA" id="PSAMHYG"/>
<accession>A0A0U5G374</accession>
<evidence type="ECO:0000313" key="2">
    <source>
        <dbReference type="EMBL" id="CEL06134.1"/>
    </source>
</evidence>
<name>A0A0U5G374_ASPCI</name>
<dbReference type="OrthoDB" id="5420368at2759"/>
<dbReference type="AlphaFoldDB" id="A0A0U5G374"/>
<gene>
    <name evidence="2" type="ORF">ASPCAL07243</name>
</gene>
<feature type="compositionally biased region" description="Low complexity" evidence="1">
    <location>
        <begin position="106"/>
        <end position="117"/>
    </location>
</feature>
<evidence type="ECO:0000256" key="1">
    <source>
        <dbReference type="SAM" id="MobiDB-lite"/>
    </source>
</evidence>
<proteinExistence type="predicted"/>
<feature type="region of interest" description="Disordered" evidence="1">
    <location>
        <begin position="57"/>
        <end position="143"/>
    </location>
</feature>
<evidence type="ECO:0000313" key="3">
    <source>
        <dbReference type="Proteomes" id="UP000054771"/>
    </source>
</evidence>
<keyword evidence="3" id="KW-1185">Reference proteome</keyword>
<reference evidence="3" key="1">
    <citation type="journal article" date="2016" name="Genome Announc.">
        <title>Draft genome sequences of fungus Aspergillus calidoustus.</title>
        <authorList>
            <person name="Horn F."/>
            <person name="Linde J."/>
            <person name="Mattern D.J."/>
            <person name="Walther G."/>
            <person name="Guthke R."/>
            <person name="Scherlach K."/>
            <person name="Martin K."/>
            <person name="Brakhage A.A."/>
            <person name="Petzke L."/>
            <person name="Valiante V."/>
        </authorList>
    </citation>
    <scope>NUCLEOTIDE SEQUENCE [LARGE SCALE GENOMIC DNA]</scope>
    <source>
        <strain evidence="3">SF006504</strain>
    </source>
</reference>
<dbReference type="STRING" id="454130.A0A0U5G374"/>
<dbReference type="EMBL" id="CDMC01000005">
    <property type="protein sequence ID" value="CEL06134.1"/>
    <property type="molecule type" value="Genomic_DNA"/>
</dbReference>
<protein>
    <submittedName>
        <fullName evidence="2">Uncharacterized protein</fullName>
    </submittedName>
</protein>
<sequence length="280" mass="29639">MPMRWTPEKDQLLLLKILETHQLAVDTKRVAEAWPAGEDKPTPRAITERLVRMRAMVKSTASASGSPGGEKTGGHFSIGKGVGRGSPASTPRASHANPRAKAQSVSAPASAFSTPPSAKRKRVETKVESDGEEEGDPPMKTKMDVDQDADGEYELDEEFTPPIKKEGKKKVARVLFPNAMKAASAAGFGSVPAGGVGGDGTTATTDFVVEIRAGSTLDLAASPVKRESRARRPSAMHYGMVNYGDTLDDENVAGGGDDDVESSASSYVPDQAFDMDEDFA</sequence>